<reference evidence="1 2" key="1">
    <citation type="submission" date="2015-02" db="EMBL/GenBank/DDBJ databases">
        <title>Single-cell genomics of uncultivated deep-branching MTB reveals a conserved set of magnetosome genes.</title>
        <authorList>
            <person name="Kolinko S."/>
            <person name="Richter M."/>
            <person name="Glockner F.O."/>
            <person name="Brachmann A."/>
            <person name="Schuler D."/>
        </authorList>
    </citation>
    <scope>NUCLEOTIDE SEQUENCE [LARGE SCALE GENOMIC DNA]</scope>
    <source>
        <strain evidence="1">TM-1</strain>
    </source>
</reference>
<organism evidence="1 2">
    <name type="scientific">Candidatus Magnetobacterium bavaricum</name>
    <dbReference type="NCBI Taxonomy" id="29290"/>
    <lineage>
        <taxon>Bacteria</taxon>
        <taxon>Pseudomonadati</taxon>
        <taxon>Nitrospirota</taxon>
        <taxon>Thermodesulfovibrionia</taxon>
        <taxon>Thermodesulfovibrionales</taxon>
        <taxon>Candidatus Magnetobacteriaceae</taxon>
        <taxon>Candidatus Magnetobacterium</taxon>
    </lineage>
</organism>
<name>A0A0F3GUY4_9BACT</name>
<evidence type="ECO:0000313" key="2">
    <source>
        <dbReference type="Proteomes" id="UP000033423"/>
    </source>
</evidence>
<keyword evidence="2" id="KW-1185">Reference proteome</keyword>
<comment type="caution">
    <text evidence="1">The sequence shown here is derived from an EMBL/GenBank/DDBJ whole genome shotgun (WGS) entry which is preliminary data.</text>
</comment>
<dbReference type="AlphaFoldDB" id="A0A0F3GUY4"/>
<evidence type="ECO:0000313" key="1">
    <source>
        <dbReference type="EMBL" id="KJU85706.1"/>
    </source>
</evidence>
<protein>
    <submittedName>
        <fullName evidence="1">Uncharacterized protein</fullName>
    </submittedName>
</protein>
<proteinExistence type="predicted"/>
<sequence>MQAVTATGLTVGTFVLPTTPGTNGYVLTSSGGGAPTWNAVGVPSLLNGKIFVGNASDVATGVTMSGDVTINNAGVTTLAASQSNITTASNLTTVGTLGSLNVTGTVTAGGFSGPLTGNVTGNVSGTAATVTGASQTNITTVGTLTGLTVSGATVLEGGTTINSGGNAYSLPTTAGSIGQVLTTGGTGTIATWSTVSGGTPSVTRENSDSTAGTTASKYCTGGKSVIGGGCICAGGGGSDAIVESYPSAAHTWTCTCISGNTTAYAICLQ</sequence>
<dbReference type="EMBL" id="LACI01000895">
    <property type="protein sequence ID" value="KJU85706.1"/>
    <property type="molecule type" value="Genomic_DNA"/>
</dbReference>
<gene>
    <name evidence="1" type="ORF">MBAV_002100</name>
</gene>
<dbReference type="Proteomes" id="UP000033423">
    <property type="component" value="Unassembled WGS sequence"/>
</dbReference>
<accession>A0A0F3GUY4</accession>